<sequence>MTSSTSLIKIALTVLCVECLISAVACDRFTLDLTVRYFTDVSMVCDHPELEISQQIDVRSMAWILPDDAYNLTVMDVSDDVFGYYTCIVVYDLQTKPLDVIRWSINMDGADFSELMQTYQDNAIVGGIAAGAMLVAIGAVILLWHFRYSNAIEPCRWTWRRS</sequence>
<evidence type="ECO:0000313" key="4">
    <source>
        <dbReference type="Proteomes" id="UP000678393"/>
    </source>
</evidence>
<feature type="signal peptide" evidence="2">
    <location>
        <begin position="1"/>
        <end position="26"/>
    </location>
</feature>
<comment type="caution">
    <text evidence="3">The sequence shown here is derived from an EMBL/GenBank/DDBJ whole genome shotgun (WGS) entry which is preliminary data.</text>
</comment>
<keyword evidence="1" id="KW-1133">Transmembrane helix</keyword>
<dbReference type="EMBL" id="CAJHNH020002239">
    <property type="protein sequence ID" value="CAG5126078.1"/>
    <property type="molecule type" value="Genomic_DNA"/>
</dbReference>
<dbReference type="Proteomes" id="UP000678393">
    <property type="component" value="Unassembled WGS sequence"/>
</dbReference>
<reference evidence="3" key="1">
    <citation type="submission" date="2021-04" db="EMBL/GenBank/DDBJ databases">
        <authorList>
            <consortium name="Molecular Ecology Group"/>
        </authorList>
    </citation>
    <scope>NUCLEOTIDE SEQUENCE</scope>
</reference>
<gene>
    <name evidence="3" type="ORF">CUNI_LOCUS11636</name>
</gene>
<evidence type="ECO:0000313" key="3">
    <source>
        <dbReference type="EMBL" id="CAG5126078.1"/>
    </source>
</evidence>
<evidence type="ECO:0000256" key="2">
    <source>
        <dbReference type="SAM" id="SignalP"/>
    </source>
</evidence>
<keyword evidence="2" id="KW-0732">Signal</keyword>
<dbReference type="AlphaFoldDB" id="A0A8S3ZD39"/>
<dbReference type="OrthoDB" id="6284188at2759"/>
<proteinExistence type="predicted"/>
<accession>A0A8S3ZD39</accession>
<feature type="chain" id="PRO_5035744704" evidence="2">
    <location>
        <begin position="27"/>
        <end position="162"/>
    </location>
</feature>
<evidence type="ECO:0000256" key="1">
    <source>
        <dbReference type="SAM" id="Phobius"/>
    </source>
</evidence>
<name>A0A8S3ZD39_9EUPU</name>
<keyword evidence="4" id="KW-1185">Reference proteome</keyword>
<protein>
    <submittedName>
        <fullName evidence="3">Uncharacterized protein</fullName>
    </submittedName>
</protein>
<organism evidence="3 4">
    <name type="scientific">Candidula unifasciata</name>
    <dbReference type="NCBI Taxonomy" id="100452"/>
    <lineage>
        <taxon>Eukaryota</taxon>
        <taxon>Metazoa</taxon>
        <taxon>Spiralia</taxon>
        <taxon>Lophotrochozoa</taxon>
        <taxon>Mollusca</taxon>
        <taxon>Gastropoda</taxon>
        <taxon>Heterobranchia</taxon>
        <taxon>Euthyneura</taxon>
        <taxon>Panpulmonata</taxon>
        <taxon>Eupulmonata</taxon>
        <taxon>Stylommatophora</taxon>
        <taxon>Helicina</taxon>
        <taxon>Helicoidea</taxon>
        <taxon>Geomitridae</taxon>
        <taxon>Candidula</taxon>
    </lineage>
</organism>
<feature type="transmembrane region" description="Helical" evidence="1">
    <location>
        <begin position="123"/>
        <end position="146"/>
    </location>
</feature>
<keyword evidence="1" id="KW-0472">Membrane</keyword>
<keyword evidence="1" id="KW-0812">Transmembrane</keyword>